<dbReference type="EMBL" id="FZQP02005554">
    <property type="protein sequence ID" value="VVD01735.1"/>
    <property type="molecule type" value="Genomic_DNA"/>
</dbReference>
<sequence>MWVVVDNCGMLVLKVILGSRCYRNRLHQEYCDISSLTQEAYHFLPGYPIFPLENQYLCPSHAHKRCPSLEFELAFHWQMENSQKHVSLLEVNDTKTMTLSVPLVINRCSALILDATVSGFRSDVKALEGQIIELSSRVDDIEKRMICKESPSVASSVLGHKLTY</sequence>
<accession>A0A5E4QUU0</accession>
<evidence type="ECO:0000313" key="2">
    <source>
        <dbReference type="Proteomes" id="UP000324832"/>
    </source>
</evidence>
<keyword evidence="2" id="KW-1185">Reference proteome</keyword>
<name>A0A5E4QUU0_9NEOP</name>
<reference evidence="1 2" key="1">
    <citation type="submission" date="2017-07" db="EMBL/GenBank/DDBJ databases">
        <authorList>
            <person name="Talla V."/>
            <person name="Backstrom N."/>
        </authorList>
    </citation>
    <scope>NUCLEOTIDE SEQUENCE [LARGE SCALE GENOMIC DNA]</scope>
</reference>
<proteinExistence type="predicted"/>
<protein>
    <submittedName>
        <fullName evidence="1">Uncharacterized protein</fullName>
    </submittedName>
</protein>
<dbReference type="AlphaFoldDB" id="A0A5E4QUU0"/>
<evidence type="ECO:0000313" key="1">
    <source>
        <dbReference type="EMBL" id="VVD01735.1"/>
    </source>
</evidence>
<organism evidence="1 2">
    <name type="scientific">Leptidea sinapis</name>
    <dbReference type="NCBI Taxonomy" id="189913"/>
    <lineage>
        <taxon>Eukaryota</taxon>
        <taxon>Metazoa</taxon>
        <taxon>Ecdysozoa</taxon>
        <taxon>Arthropoda</taxon>
        <taxon>Hexapoda</taxon>
        <taxon>Insecta</taxon>
        <taxon>Pterygota</taxon>
        <taxon>Neoptera</taxon>
        <taxon>Endopterygota</taxon>
        <taxon>Lepidoptera</taxon>
        <taxon>Glossata</taxon>
        <taxon>Ditrysia</taxon>
        <taxon>Papilionoidea</taxon>
        <taxon>Pieridae</taxon>
        <taxon>Dismorphiinae</taxon>
        <taxon>Leptidea</taxon>
    </lineage>
</organism>
<dbReference type="Proteomes" id="UP000324832">
    <property type="component" value="Unassembled WGS sequence"/>
</dbReference>
<gene>
    <name evidence="1" type="ORF">LSINAPIS_LOCUS12084</name>
</gene>